<feature type="region of interest" description="Disordered" evidence="1">
    <location>
        <begin position="1"/>
        <end position="80"/>
    </location>
</feature>
<dbReference type="AlphaFoldDB" id="A0A1I5YX23"/>
<evidence type="ECO:0000313" key="2">
    <source>
        <dbReference type="EMBL" id="SFQ48762.1"/>
    </source>
</evidence>
<sequence>MDREFEREPVAEDPESARRSPLVSEEVDDVEHDYPEGDPGELPGSGQRPYGGHPNPEPEGGEPPGEWTEHQDVAPAPDGR</sequence>
<gene>
    <name evidence="2" type="ORF">SAMN05421810_10838</name>
</gene>
<feature type="compositionally biased region" description="Acidic residues" evidence="1">
    <location>
        <begin position="25"/>
        <end position="39"/>
    </location>
</feature>
<dbReference type="Proteomes" id="UP000198727">
    <property type="component" value="Unassembled WGS sequence"/>
</dbReference>
<name>A0A1I5YX23_9PSEU</name>
<feature type="compositionally biased region" description="Basic and acidic residues" evidence="1">
    <location>
        <begin position="1"/>
        <end position="18"/>
    </location>
</feature>
<dbReference type="EMBL" id="FOWW01000008">
    <property type="protein sequence ID" value="SFQ48762.1"/>
    <property type="molecule type" value="Genomic_DNA"/>
</dbReference>
<reference evidence="3" key="1">
    <citation type="submission" date="2016-10" db="EMBL/GenBank/DDBJ databases">
        <authorList>
            <person name="Varghese N."/>
            <person name="Submissions S."/>
        </authorList>
    </citation>
    <scope>NUCLEOTIDE SEQUENCE [LARGE SCALE GENOMIC DNA]</scope>
    <source>
        <strain evidence="3">CGMCC 4.5579</strain>
    </source>
</reference>
<dbReference type="RefSeq" id="WP_092533189.1">
    <property type="nucleotide sequence ID" value="NZ_FOWW01000008.1"/>
</dbReference>
<keyword evidence="3" id="KW-1185">Reference proteome</keyword>
<protein>
    <submittedName>
        <fullName evidence="2">Uncharacterized protein</fullName>
    </submittedName>
</protein>
<evidence type="ECO:0000256" key="1">
    <source>
        <dbReference type="SAM" id="MobiDB-lite"/>
    </source>
</evidence>
<organism evidence="2 3">
    <name type="scientific">Amycolatopsis arida</name>
    <dbReference type="NCBI Taxonomy" id="587909"/>
    <lineage>
        <taxon>Bacteria</taxon>
        <taxon>Bacillati</taxon>
        <taxon>Actinomycetota</taxon>
        <taxon>Actinomycetes</taxon>
        <taxon>Pseudonocardiales</taxon>
        <taxon>Pseudonocardiaceae</taxon>
        <taxon>Amycolatopsis</taxon>
    </lineage>
</organism>
<evidence type="ECO:0000313" key="3">
    <source>
        <dbReference type="Proteomes" id="UP000198727"/>
    </source>
</evidence>
<accession>A0A1I5YX23</accession>
<proteinExistence type="predicted"/>